<dbReference type="GO" id="GO:0052689">
    <property type="term" value="F:carboxylic ester hydrolase activity"/>
    <property type="evidence" value="ECO:0007669"/>
    <property type="project" value="TreeGrafter"/>
</dbReference>
<accession>A0A2T5J6A2</accession>
<evidence type="ECO:0000313" key="5">
    <source>
        <dbReference type="Proteomes" id="UP000244168"/>
    </source>
</evidence>
<feature type="domain" description="DUF3887" evidence="3">
    <location>
        <begin position="32"/>
        <end position="115"/>
    </location>
</feature>
<dbReference type="Proteomes" id="UP000244168">
    <property type="component" value="Unassembled WGS sequence"/>
</dbReference>
<dbReference type="PANTHER" id="PTHR43265:SF1">
    <property type="entry name" value="ESTERASE ESTD"/>
    <property type="match status" value="1"/>
</dbReference>
<dbReference type="InterPro" id="IPR029058">
    <property type="entry name" value="AB_hydrolase_fold"/>
</dbReference>
<evidence type="ECO:0000313" key="4">
    <source>
        <dbReference type="EMBL" id="PTQ94075.1"/>
    </source>
</evidence>
<dbReference type="Pfam" id="PF13026">
    <property type="entry name" value="DUF3887"/>
    <property type="match status" value="1"/>
</dbReference>
<evidence type="ECO:0000259" key="2">
    <source>
        <dbReference type="Pfam" id="PF12146"/>
    </source>
</evidence>
<evidence type="ECO:0008006" key="6">
    <source>
        <dbReference type="Google" id="ProtNLM"/>
    </source>
</evidence>
<dbReference type="Pfam" id="PF12146">
    <property type="entry name" value="Hydrolase_4"/>
    <property type="match status" value="1"/>
</dbReference>
<feature type="chain" id="PRO_5015462590" description="Serine aminopeptidase S33 domain-containing protein" evidence="1">
    <location>
        <begin position="20"/>
        <end position="426"/>
    </location>
</feature>
<dbReference type="Gene3D" id="3.10.450.590">
    <property type="match status" value="1"/>
</dbReference>
<keyword evidence="1" id="KW-0732">Signal</keyword>
<dbReference type="SUPFAM" id="SSF53474">
    <property type="entry name" value="alpha/beta-Hydrolases"/>
    <property type="match status" value="1"/>
</dbReference>
<dbReference type="PANTHER" id="PTHR43265">
    <property type="entry name" value="ESTERASE ESTD"/>
    <property type="match status" value="1"/>
</dbReference>
<proteinExistence type="predicted"/>
<reference evidence="4 5" key="1">
    <citation type="submission" date="2018-04" db="EMBL/GenBank/DDBJ databases">
        <title>Genomic Encyclopedia of Archaeal and Bacterial Type Strains, Phase II (KMG-II): from individual species to whole genera.</title>
        <authorList>
            <person name="Goeker M."/>
        </authorList>
    </citation>
    <scope>NUCLEOTIDE SEQUENCE [LARGE SCALE GENOMIC DNA]</scope>
    <source>
        <strain evidence="4 5">DSM 26809</strain>
    </source>
</reference>
<keyword evidence="5" id="KW-1185">Reference proteome</keyword>
<dbReference type="EMBL" id="QAOQ01000007">
    <property type="protein sequence ID" value="PTQ94075.1"/>
    <property type="molecule type" value="Genomic_DNA"/>
</dbReference>
<organism evidence="4 5">
    <name type="scientific">Mucilaginibacter yixingensis</name>
    <dbReference type="NCBI Taxonomy" id="1295612"/>
    <lineage>
        <taxon>Bacteria</taxon>
        <taxon>Pseudomonadati</taxon>
        <taxon>Bacteroidota</taxon>
        <taxon>Sphingobacteriia</taxon>
        <taxon>Sphingobacteriales</taxon>
        <taxon>Sphingobacteriaceae</taxon>
        <taxon>Mucilaginibacter</taxon>
    </lineage>
</organism>
<dbReference type="InterPro" id="IPR024981">
    <property type="entry name" value="DUF3887"/>
</dbReference>
<gene>
    <name evidence="4" type="ORF">C8P68_107138</name>
</gene>
<feature type="signal peptide" evidence="1">
    <location>
        <begin position="1"/>
        <end position="19"/>
    </location>
</feature>
<sequence length="426" mass="46841">MKRFIIVFILVFSISASYAQTEPVNYKATINQFKTFYNSNKPDSIYKHLGPEMRKELSEADFKSTSGQLKAQLGPLMETTFQEMSGTVATYNAVFEKGSLVLRLQLNKDNQIAGLLMQPVANKPVALADDPSLIETPVSQKILSGSISGTLTMPKNANGKIPVVLIIAGSGPTDRDGNNGNTIHANTYKMLATALGKSGIASLRYDKRMVGKSISSIKEKELHFDDYIDDAIALINLLHDDQRFSKVIVLGHSEGSLVGMIAAFDQPVNAFISVSGTAQTADKIITEQLKNSPDYSRNGMRSILDSLRKGKFTDQVDPSLYALARPSVQPYLLSWMFRDPARELHKLKIPVLVLQGTSDLQVPTTDAEKLKKAKSDAVLTIIPNMNYVLKDAPVDRDKNMETYSDPALPLKPELVTAITGFIEKLK</sequence>
<dbReference type="OrthoDB" id="9809549at2"/>
<feature type="domain" description="Serine aminopeptidase S33" evidence="2">
    <location>
        <begin position="180"/>
        <end position="383"/>
    </location>
</feature>
<dbReference type="Gene3D" id="3.40.50.1820">
    <property type="entry name" value="alpha/beta hydrolase"/>
    <property type="match status" value="1"/>
</dbReference>
<evidence type="ECO:0000256" key="1">
    <source>
        <dbReference type="SAM" id="SignalP"/>
    </source>
</evidence>
<dbReference type="InterPro" id="IPR022742">
    <property type="entry name" value="Hydrolase_4"/>
</dbReference>
<dbReference type="AlphaFoldDB" id="A0A2T5J6A2"/>
<evidence type="ECO:0000259" key="3">
    <source>
        <dbReference type="Pfam" id="PF13026"/>
    </source>
</evidence>
<comment type="caution">
    <text evidence="4">The sequence shown here is derived from an EMBL/GenBank/DDBJ whole genome shotgun (WGS) entry which is preliminary data.</text>
</comment>
<name>A0A2T5J6A2_9SPHI</name>
<dbReference type="InterPro" id="IPR053145">
    <property type="entry name" value="AB_hydrolase_Est10"/>
</dbReference>
<dbReference type="RefSeq" id="WP_107830447.1">
    <property type="nucleotide sequence ID" value="NZ_CP160205.1"/>
</dbReference>
<protein>
    <recommendedName>
        <fullName evidence="6">Serine aminopeptidase S33 domain-containing protein</fullName>
    </recommendedName>
</protein>